<dbReference type="EMBL" id="FQZL01000006">
    <property type="protein sequence ID" value="SHI74150.1"/>
    <property type="molecule type" value="Genomic_DNA"/>
</dbReference>
<feature type="binding site" evidence="7">
    <location>
        <begin position="33"/>
        <end position="35"/>
    </location>
    <ligand>
        <name>S-adenosyl-L-methionine</name>
        <dbReference type="ChEBI" id="CHEBI:59789"/>
    </ligand>
</feature>
<evidence type="ECO:0000313" key="8">
    <source>
        <dbReference type="EMBL" id="SHI74150.1"/>
    </source>
</evidence>
<dbReference type="NCBIfam" id="TIGR00006">
    <property type="entry name" value="16S rRNA (cytosine(1402)-N(4))-methyltransferase RsmH"/>
    <property type="match status" value="1"/>
</dbReference>
<dbReference type="STRING" id="1121476.SAMN02745751_00965"/>
<keyword evidence="6 7" id="KW-0949">S-adenosyl-L-methionine</keyword>
<dbReference type="InterPro" id="IPR029063">
    <property type="entry name" value="SAM-dependent_MTases_sf"/>
</dbReference>
<protein>
    <recommendedName>
        <fullName evidence="7">Ribosomal RNA small subunit methyltransferase H</fullName>
        <ecNumber evidence="7">2.1.1.199</ecNumber>
    </recommendedName>
    <alternativeName>
        <fullName evidence="7">16S rRNA m(4)C1402 methyltransferase</fullName>
    </alternativeName>
    <alternativeName>
        <fullName evidence="7">rRNA (cytosine-N(4)-)-methyltransferase RsmH</fullName>
    </alternativeName>
</protein>
<accession>A0A1M6DLU8</accession>
<sequence length="309" mass="35160">MEFSHKPVLFDECIEGLKIKEDGIYVDCTLGGGGHTSAIAAKCPKGKVIAIDQDIEAINNFKTKYHDLDNVVTVYDNFKNIGNILKRLNVEKIDGALIDLGVSSYQLDNPERGFSYMNDAPLDMRMDSGQKVTARHIVNGYTEEELKRIISEYGEENWAARIAKFIVEERKEAFIETTGQLVSIIKKAVPKGARKDGPHPAKRTFQAIRIEVNRELEIIEETIQSLVDNMGKKGRLCIITFHSLEDRIVKNKFKYLEKDCICPESQPVCTCDKKKEIKIITRKPIIPTEEELEYNPRSRSAKLRIAEKR</sequence>
<evidence type="ECO:0000256" key="5">
    <source>
        <dbReference type="ARBA" id="ARBA00022679"/>
    </source>
</evidence>
<comment type="subcellular location">
    <subcellularLocation>
        <location evidence="7">Cytoplasm</location>
    </subcellularLocation>
</comment>
<proteinExistence type="inferred from homology"/>
<reference evidence="8 9" key="1">
    <citation type="submission" date="2016-11" db="EMBL/GenBank/DDBJ databases">
        <authorList>
            <person name="Jaros S."/>
            <person name="Januszkiewicz K."/>
            <person name="Wedrychowicz H."/>
        </authorList>
    </citation>
    <scope>NUCLEOTIDE SEQUENCE [LARGE SCALE GENOMIC DNA]</scope>
    <source>
        <strain evidence="8 9">DSM 17477</strain>
    </source>
</reference>
<dbReference type="FunFam" id="1.10.150.170:FF:000001">
    <property type="entry name" value="Ribosomal RNA small subunit methyltransferase H"/>
    <property type="match status" value="1"/>
</dbReference>
<organism evidence="8 9">
    <name type="scientific">Dethiosulfatibacter aminovorans DSM 17477</name>
    <dbReference type="NCBI Taxonomy" id="1121476"/>
    <lineage>
        <taxon>Bacteria</taxon>
        <taxon>Bacillati</taxon>
        <taxon>Bacillota</taxon>
        <taxon>Tissierellia</taxon>
        <taxon>Dethiosulfatibacter</taxon>
    </lineage>
</organism>
<dbReference type="SUPFAM" id="SSF81799">
    <property type="entry name" value="Putative methyltransferase TM0872, insert domain"/>
    <property type="match status" value="1"/>
</dbReference>
<dbReference type="GO" id="GO:0005737">
    <property type="term" value="C:cytoplasm"/>
    <property type="evidence" value="ECO:0007669"/>
    <property type="project" value="UniProtKB-SubCell"/>
</dbReference>
<feature type="binding site" evidence="7">
    <location>
        <position position="99"/>
    </location>
    <ligand>
        <name>S-adenosyl-L-methionine</name>
        <dbReference type="ChEBI" id="CHEBI:59789"/>
    </ligand>
</feature>
<feature type="binding site" evidence="7">
    <location>
        <position position="52"/>
    </location>
    <ligand>
        <name>S-adenosyl-L-methionine</name>
        <dbReference type="ChEBI" id="CHEBI:59789"/>
    </ligand>
</feature>
<evidence type="ECO:0000256" key="7">
    <source>
        <dbReference type="HAMAP-Rule" id="MF_01007"/>
    </source>
</evidence>
<evidence type="ECO:0000313" key="9">
    <source>
        <dbReference type="Proteomes" id="UP000184052"/>
    </source>
</evidence>
<evidence type="ECO:0000256" key="4">
    <source>
        <dbReference type="ARBA" id="ARBA00022603"/>
    </source>
</evidence>
<dbReference type="GO" id="GO:0070475">
    <property type="term" value="P:rRNA base methylation"/>
    <property type="evidence" value="ECO:0007669"/>
    <property type="project" value="UniProtKB-UniRule"/>
</dbReference>
<dbReference type="InterPro" id="IPR023397">
    <property type="entry name" value="SAM-dep_MeTrfase_MraW_recog"/>
</dbReference>
<evidence type="ECO:0000256" key="2">
    <source>
        <dbReference type="ARBA" id="ARBA00022490"/>
    </source>
</evidence>
<dbReference type="HAMAP" id="MF_01007">
    <property type="entry name" value="16SrRNA_methyltr_H"/>
    <property type="match status" value="1"/>
</dbReference>
<comment type="similarity">
    <text evidence="1 7">Belongs to the methyltransferase superfamily. RsmH family.</text>
</comment>
<keyword evidence="4 7" id="KW-0489">Methyltransferase</keyword>
<evidence type="ECO:0000256" key="6">
    <source>
        <dbReference type="ARBA" id="ARBA00022691"/>
    </source>
</evidence>
<comment type="catalytic activity">
    <reaction evidence="7">
        <text>cytidine(1402) in 16S rRNA + S-adenosyl-L-methionine = N(4)-methylcytidine(1402) in 16S rRNA + S-adenosyl-L-homocysteine + H(+)</text>
        <dbReference type="Rhea" id="RHEA:42928"/>
        <dbReference type="Rhea" id="RHEA-COMP:10286"/>
        <dbReference type="Rhea" id="RHEA-COMP:10287"/>
        <dbReference type="ChEBI" id="CHEBI:15378"/>
        <dbReference type="ChEBI" id="CHEBI:57856"/>
        <dbReference type="ChEBI" id="CHEBI:59789"/>
        <dbReference type="ChEBI" id="CHEBI:74506"/>
        <dbReference type="ChEBI" id="CHEBI:82748"/>
        <dbReference type="EC" id="2.1.1.199"/>
    </reaction>
</comment>
<dbReference type="RefSeq" id="WP_073047976.1">
    <property type="nucleotide sequence ID" value="NZ_FQZL01000006.1"/>
</dbReference>
<gene>
    <name evidence="7" type="primary">rsmH</name>
    <name evidence="8" type="ORF">SAMN02745751_00965</name>
</gene>
<keyword evidence="9" id="KW-1185">Reference proteome</keyword>
<dbReference type="PANTHER" id="PTHR11265:SF0">
    <property type="entry name" value="12S RRNA N4-METHYLCYTIDINE METHYLTRANSFERASE"/>
    <property type="match status" value="1"/>
</dbReference>
<feature type="binding site" evidence="7">
    <location>
        <position position="106"/>
    </location>
    <ligand>
        <name>S-adenosyl-L-methionine</name>
        <dbReference type="ChEBI" id="CHEBI:59789"/>
    </ligand>
</feature>
<dbReference type="PANTHER" id="PTHR11265">
    <property type="entry name" value="S-ADENOSYL-METHYLTRANSFERASE MRAW"/>
    <property type="match status" value="1"/>
</dbReference>
<evidence type="ECO:0000256" key="3">
    <source>
        <dbReference type="ARBA" id="ARBA00022552"/>
    </source>
</evidence>
<feature type="binding site" evidence="7">
    <location>
        <position position="78"/>
    </location>
    <ligand>
        <name>S-adenosyl-L-methionine</name>
        <dbReference type="ChEBI" id="CHEBI:59789"/>
    </ligand>
</feature>
<dbReference type="SUPFAM" id="SSF53335">
    <property type="entry name" value="S-adenosyl-L-methionine-dependent methyltransferases"/>
    <property type="match status" value="1"/>
</dbReference>
<dbReference type="Pfam" id="PF01795">
    <property type="entry name" value="Methyltransf_5"/>
    <property type="match status" value="1"/>
</dbReference>
<keyword evidence="3 7" id="KW-0698">rRNA processing</keyword>
<dbReference type="OrthoDB" id="9806637at2"/>
<evidence type="ECO:0000256" key="1">
    <source>
        <dbReference type="ARBA" id="ARBA00010396"/>
    </source>
</evidence>
<dbReference type="AlphaFoldDB" id="A0A1M6DLU8"/>
<dbReference type="PIRSF" id="PIRSF004486">
    <property type="entry name" value="MraW"/>
    <property type="match status" value="1"/>
</dbReference>
<dbReference type="Gene3D" id="3.40.50.150">
    <property type="entry name" value="Vaccinia Virus protein VP39"/>
    <property type="match status" value="1"/>
</dbReference>
<dbReference type="EC" id="2.1.1.199" evidence="7"/>
<dbReference type="GO" id="GO:0071424">
    <property type="term" value="F:rRNA (cytosine-N4-)-methyltransferase activity"/>
    <property type="evidence" value="ECO:0007669"/>
    <property type="project" value="UniProtKB-UniRule"/>
</dbReference>
<dbReference type="Proteomes" id="UP000184052">
    <property type="component" value="Unassembled WGS sequence"/>
</dbReference>
<dbReference type="InterPro" id="IPR002903">
    <property type="entry name" value="RsmH"/>
</dbReference>
<dbReference type="Gene3D" id="1.10.150.170">
    <property type="entry name" value="Putative methyltransferase TM0872, insert domain"/>
    <property type="match status" value="1"/>
</dbReference>
<keyword evidence="5 7" id="KW-0808">Transferase</keyword>
<name>A0A1M6DLU8_9FIRM</name>
<keyword evidence="2 7" id="KW-0963">Cytoplasm</keyword>
<comment type="function">
    <text evidence="7">Specifically methylates the N4 position of cytidine in position 1402 (C1402) of 16S rRNA.</text>
</comment>